<keyword evidence="3" id="KW-1185">Reference proteome</keyword>
<gene>
    <name evidence="2" type="ORF">VV02_22020</name>
</gene>
<name>A0A0K1JMH0_9MICO</name>
<dbReference type="STRING" id="571913.VV02_22020"/>
<evidence type="ECO:0000256" key="1">
    <source>
        <dbReference type="SAM" id="MobiDB-lite"/>
    </source>
</evidence>
<evidence type="ECO:0000313" key="3">
    <source>
        <dbReference type="Proteomes" id="UP000066480"/>
    </source>
</evidence>
<sequence>MGVLIIVLLCLAAFVGMVVLIGRRGGASGGEPTVKDGMAHGDNAGEAARPGAQSHSRHTPGNFGGGTSI</sequence>
<dbReference type="Proteomes" id="UP000066480">
    <property type="component" value="Chromosome"/>
</dbReference>
<evidence type="ECO:0000313" key="2">
    <source>
        <dbReference type="EMBL" id="AKU17911.1"/>
    </source>
</evidence>
<feature type="region of interest" description="Disordered" evidence="1">
    <location>
        <begin position="26"/>
        <end position="69"/>
    </location>
</feature>
<dbReference type="KEGG" id="lmoi:VV02_22020"/>
<accession>A0A0K1JMH0</accession>
<protein>
    <submittedName>
        <fullName evidence="2">Uncharacterized protein</fullName>
    </submittedName>
</protein>
<proteinExistence type="predicted"/>
<reference evidence="2 3" key="1">
    <citation type="submission" date="2015-03" db="EMBL/GenBank/DDBJ databases">
        <title>Luteipulveratus halotolerans sp. nov., a novel actinobacterium (Dermacoccaceae) from Sarawak, Malaysia.</title>
        <authorList>
            <person name="Juboi H."/>
            <person name="Basik A."/>
            <person name="Shamsul S.S."/>
            <person name="Arnold P."/>
            <person name="Schmitt E.K."/>
            <person name="Sanglier J.-J."/>
            <person name="Yeo T."/>
        </authorList>
    </citation>
    <scope>NUCLEOTIDE SEQUENCE [LARGE SCALE GENOMIC DNA]</scope>
    <source>
        <strain evidence="2 3">MN07-A0370</strain>
    </source>
</reference>
<dbReference type="AlphaFoldDB" id="A0A0K1JMH0"/>
<dbReference type="RefSeq" id="WP_052595079.1">
    <property type="nucleotide sequence ID" value="NZ_CP011112.1"/>
</dbReference>
<organism evidence="2 3">
    <name type="scientific">Luteipulveratus mongoliensis</name>
    <dbReference type="NCBI Taxonomy" id="571913"/>
    <lineage>
        <taxon>Bacteria</taxon>
        <taxon>Bacillati</taxon>
        <taxon>Actinomycetota</taxon>
        <taxon>Actinomycetes</taxon>
        <taxon>Micrococcales</taxon>
        <taxon>Dermacoccaceae</taxon>
        <taxon>Luteipulveratus</taxon>
    </lineage>
</organism>
<dbReference type="EMBL" id="CP011112">
    <property type="protein sequence ID" value="AKU17911.1"/>
    <property type="molecule type" value="Genomic_DNA"/>
</dbReference>